<dbReference type="Proteomes" id="UP001230504">
    <property type="component" value="Unassembled WGS sequence"/>
</dbReference>
<dbReference type="GeneID" id="85446138"/>
<keyword evidence="1" id="KW-0175">Coiled coil</keyword>
<feature type="coiled-coil region" evidence="1">
    <location>
        <begin position="29"/>
        <end position="56"/>
    </location>
</feature>
<evidence type="ECO:0000259" key="4">
    <source>
        <dbReference type="Pfam" id="PF25543"/>
    </source>
</evidence>
<dbReference type="AlphaFoldDB" id="A0AAD8V5I5"/>
<dbReference type="Pfam" id="PF25540">
    <property type="entry name" value="DUF7923"/>
    <property type="match status" value="1"/>
</dbReference>
<dbReference type="PANTHER" id="PTHR37543:SF1">
    <property type="entry name" value="CCCH ZINC FINGER DNA BINDING PROTEIN (AFU_ORTHOLOGUE AFUA_5G12760)"/>
    <property type="match status" value="1"/>
</dbReference>
<sequence>MTNVDFQLPSLEDRWTHCKAQDDQKTSLISDLFIHVKELTDKLSEAESELKNKNLLVRSMCDTVNSHKEQVDLLQTAKDKHCFALVLIDGDCMSFMDDLIEQGLEGGKQAIRSLRQAVASELKSVDPSLPHHLQLVVRVFANIKGLAKTYTEMGIIRDPSVLYEFVRGFNMTNAMCEYVDAGNGKECADEKMKGNFEFGVADVHCRHVLFGASADSGYARLLGSHLETDEVSKKVILIEGPPFAKELSEISDRFRVASFDKVFRRRKLINIKRKVPDHITPPPTPSPNYASAAAKPVLSSSAQSSSQSHRSMSVSTPPSRGVYRNRAGQRVDPPVSYSHQDFIILKSKKLCNSFHLTGKCYYKETWGNCSHEHGQSLSPKELDALRAVARHSWCRSGSNCNDPNCVFGHQCPQDGCNGAGCRYNFPSHLHNIDKKIIE</sequence>
<dbReference type="Pfam" id="PF25543">
    <property type="entry name" value="zf-CCCH_tandem"/>
    <property type="match status" value="1"/>
</dbReference>
<keyword evidence="6" id="KW-1185">Reference proteome</keyword>
<feature type="domain" description="DUF7923" evidence="3">
    <location>
        <begin position="79"/>
        <end position="263"/>
    </location>
</feature>
<evidence type="ECO:0000313" key="5">
    <source>
        <dbReference type="EMBL" id="KAK1590268.1"/>
    </source>
</evidence>
<dbReference type="InterPro" id="IPR057683">
    <property type="entry name" value="DUF7923"/>
</dbReference>
<evidence type="ECO:0000256" key="1">
    <source>
        <dbReference type="SAM" id="Coils"/>
    </source>
</evidence>
<evidence type="ECO:0000256" key="2">
    <source>
        <dbReference type="SAM" id="MobiDB-lite"/>
    </source>
</evidence>
<name>A0AAD8V5I5_9PEZI</name>
<reference evidence="5" key="1">
    <citation type="submission" date="2021-06" db="EMBL/GenBank/DDBJ databases">
        <title>Comparative genomics, transcriptomics and evolutionary studies reveal genomic signatures of adaptation to plant cell wall in hemibiotrophic fungi.</title>
        <authorList>
            <consortium name="DOE Joint Genome Institute"/>
            <person name="Baroncelli R."/>
            <person name="Diaz J.F."/>
            <person name="Benocci T."/>
            <person name="Peng M."/>
            <person name="Battaglia E."/>
            <person name="Haridas S."/>
            <person name="Andreopoulos W."/>
            <person name="Labutti K."/>
            <person name="Pangilinan J."/>
            <person name="Floch G.L."/>
            <person name="Makela M.R."/>
            <person name="Henrissat B."/>
            <person name="Grigoriev I.V."/>
            <person name="Crouch J.A."/>
            <person name="De Vries R.P."/>
            <person name="Sukno S.A."/>
            <person name="Thon M.R."/>
        </authorList>
    </citation>
    <scope>NUCLEOTIDE SEQUENCE</scope>
    <source>
        <strain evidence="5">CBS 125086</strain>
    </source>
</reference>
<proteinExistence type="predicted"/>
<dbReference type="PANTHER" id="PTHR37543">
    <property type="entry name" value="CCCH ZINC FINGER DNA BINDING PROTEIN (AFU_ORTHOLOGUE AFUA_5G12760)"/>
    <property type="match status" value="1"/>
</dbReference>
<comment type="caution">
    <text evidence="5">The sequence shown here is derived from an EMBL/GenBank/DDBJ whole genome shotgun (WGS) entry which is preliminary data.</text>
</comment>
<feature type="domain" description="Tandem CCCH zinc finger" evidence="4">
    <location>
        <begin position="384"/>
        <end position="434"/>
    </location>
</feature>
<organism evidence="5 6">
    <name type="scientific">Colletotrichum navitas</name>
    <dbReference type="NCBI Taxonomy" id="681940"/>
    <lineage>
        <taxon>Eukaryota</taxon>
        <taxon>Fungi</taxon>
        <taxon>Dikarya</taxon>
        <taxon>Ascomycota</taxon>
        <taxon>Pezizomycotina</taxon>
        <taxon>Sordariomycetes</taxon>
        <taxon>Hypocreomycetidae</taxon>
        <taxon>Glomerellales</taxon>
        <taxon>Glomerellaceae</taxon>
        <taxon>Colletotrichum</taxon>
        <taxon>Colletotrichum graminicola species complex</taxon>
    </lineage>
</organism>
<evidence type="ECO:0000259" key="3">
    <source>
        <dbReference type="Pfam" id="PF25540"/>
    </source>
</evidence>
<evidence type="ECO:0000313" key="6">
    <source>
        <dbReference type="Proteomes" id="UP001230504"/>
    </source>
</evidence>
<gene>
    <name evidence="5" type="ORF">LY79DRAFT_607622</name>
</gene>
<dbReference type="InterPro" id="IPR057654">
    <property type="entry name" value="Znf-CCCH_tandem"/>
</dbReference>
<feature type="region of interest" description="Disordered" evidence="2">
    <location>
        <begin position="274"/>
        <end position="332"/>
    </location>
</feature>
<feature type="compositionally biased region" description="Low complexity" evidence="2">
    <location>
        <begin position="287"/>
        <end position="315"/>
    </location>
</feature>
<accession>A0AAD8V5I5</accession>
<evidence type="ECO:0008006" key="7">
    <source>
        <dbReference type="Google" id="ProtNLM"/>
    </source>
</evidence>
<dbReference type="EMBL" id="JAHLJV010000032">
    <property type="protein sequence ID" value="KAK1590268.1"/>
    <property type="molecule type" value="Genomic_DNA"/>
</dbReference>
<dbReference type="RefSeq" id="XP_060413762.1">
    <property type="nucleotide sequence ID" value="XM_060561898.1"/>
</dbReference>
<protein>
    <recommendedName>
        <fullName evidence="7">CCCH zinc finger DNA binding protein</fullName>
    </recommendedName>
</protein>